<feature type="region of interest" description="Disordered" evidence="1">
    <location>
        <begin position="45"/>
        <end position="139"/>
    </location>
</feature>
<sequence length="210" mass="23060">MKQTKKDRAYALFSQGYLPLSKEIKDLGLYPSNRYKYFYEWEAAGKPPGLEQRQRAGTKSSAGDSIGRIDETKAKPKPKAEPEPKAEEKTPEGIESEDEDIEPGEAHPEKPKEKAEAIGVVSEGTEEKGKGKGEAEHQEKKIATRVADDGIKCSVFLSLQTLALYKIAASTQAQHDGEEGLNLGDFLDTCAEDFFRVRGRKLGLISTGGK</sequence>
<dbReference type="EMBL" id="LAZR01001231">
    <property type="protein sequence ID" value="KKN48237.1"/>
    <property type="molecule type" value="Genomic_DNA"/>
</dbReference>
<feature type="compositionally biased region" description="Acidic residues" evidence="1">
    <location>
        <begin position="94"/>
        <end position="103"/>
    </location>
</feature>
<evidence type="ECO:0000256" key="1">
    <source>
        <dbReference type="SAM" id="MobiDB-lite"/>
    </source>
</evidence>
<protein>
    <submittedName>
        <fullName evidence="2">Uncharacterized protein</fullName>
    </submittedName>
</protein>
<evidence type="ECO:0000313" key="2">
    <source>
        <dbReference type="EMBL" id="KKN48237.1"/>
    </source>
</evidence>
<comment type="caution">
    <text evidence="2">The sequence shown here is derived from an EMBL/GenBank/DDBJ whole genome shotgun (WGS) entry which is preliminary data.</text>
</comment>
<feature type="compositionally biased region" description="Basic and acidic residues" evidence="1">
    <location>
        <begin position="125"/>
        <end position="139"/>
    </location>
</feature>
<dbReference type="AlphaFoldDB" id="A0A0F9RF58"/>
<feature type="compositionally biased region" description="Basic and acidic residues" evidence="1">
    <location>
        <begin position="104"/>
        <end position="116"/>
    </location>
</feature>
<reference evidence="2" key="1">
    <citation type="journal article" date="2015" name="Nature">
        <title>Complex archaea that bridge the gap between prokaryotes and eukaryotes.</title>
        <authorList>
            <person name="Spang A."/>
            <person name="Saw J.H."/>
            <person name="Jorgensen S.L."/>
            <person name="Zaremba-Niedzwiedzka K."/>
            <person name="Martijn J."/>
            <person name="Lind A.E."/>
            <person name="van Eijk R."/>
            <person name="Schleper C."/>
            <person name="Guy L."/>
            <person name="Ettema T.J."/>
        </authorList>
    </citation>
    <scope>NUCLEOTIDE SEQUENCE</scope>
</reference>
<feature type="compositionally biased region" description="Basic and acidic residues" evidence="1">
    <location>
        <begin position="67"/>
        <end position="92"/>
    </location>
</feature>
<gene>
    <name evidence="2" type="ORF">LCGC14_0654990</name>
</gene>
<name>A0A0F9RF58_9ZZZZ</name>
<proteinExistence type="predicted"/>
<accession>A0A0F9RF58</accession>
<organism evidence="2">
    <name type="scientific">marine sediment metagenome</name>
    <dbReference type="NCBI Taxonomy" id="412755"/>
    <lineage>
        <taxon>unclassified sequences</taxon>
        <taxon>metagenomes</taxon>
        <taxon>ecological metagenomes</taxon>
    </lineage>
</organism>